<dbReference type="Proteomes" id="UP000092612">
    <property type="component" value="Unassembled WGS sequence"/>
</dbReference>
<dbReference type="Pfam" id="PF19089">
    <property type="entry name" value="DUF5777"/>
    <property type="match status" value="1"/>
</dbReference>
<dbReference type="InterPro" id="IPR045916">
    <property type="entry name" value="DUF5777"/>
</dbReference>
<evidence type="ECO:0000313" key="4">
    <source>
        <dbReference type="Proteomes" id="UP000092612"/>
    </source>
</evidence>
<comment type="caution">
    <text evidence="3">The sequence shown here is derived from an EMBL/GenBank/DDBJ whole genome shotgun (WGS) entry which is preliminary data.</text>
</comment>
<dbReference type="OrthoDB" id="1117410at2"/>
<keyword evidence="1" id="KW-0732">Signal</keyword>
<evidence type="ECO:0000259" key="2">
    <source>
        <dbReference type="Pfam" id="PF19089"/>
    </source>
</evidence>
<sequence length="304" mass="35214">MKNKHLFKLFLFCMLLMHFSTNSQGLLDQLENEFPNKPIYEIATFKTTRIGLGHSIETRKKGILEIAFYNRYWNIPDFKGQRFLADKVSIRYGLDYAFSDNFTFGLGYTNYDKITDGFFKYKLLKQRQNSNKGLVSITLVQGVSHRKTTSMYSNYNQQNNSTTSSKYAFTSQVLIARKINTELSLQVAPTFIQKAENPLIDNDKNQFAIAFGGRHKIGGHASIVSEYFYVTNPIKSIENYNAFMIGINWELSHLMLQFQMTNARNFAEDTFITQTRNNFNAKDGNFHFGFNATWVLQTKKKKLN</sequence>
<organism evidence="3 4">
    <name type="scientific">Polaribacter reichenbachii</name>
    <dbReference type="NCBI Taxonomy" id="996801"/>
    <lineage>
        <taxon>Bacteria</taxon>
        <taxon>Pseudomonadati</taxon>
        <taxon>Bacteroidota</taxon>
        <taxon>Flavobacteriia</taxon>
        <taxon>Flavobacteriales</taxon>
        <taxon>Flavobacteriaceae</taxon>
    </lineage>
</organism>
<name>A0A1B8U5R3_9FLAO</name>
<keyword evidence="4" id="KW-1185">Reference proteome</keyword>
<dbReference type="RefSeq" id="WP_068357539.1">
    <property type="nucleotide sequence ID" value="NZ_CP019337.1"/>
</dbReference>
<feature type="chain" id="PRO_5008616010" description="DUF5777 domain-containing protein" evidence="1">
    <location>
        <begin position="24"/>
        <end position="304"/>
    </location>
</feature>
<evidence type="ECO:0000256" key="1">
    <source>
        <dbReference type="SAM" id="SignalP"/>
    </source>
</evidence>
<gene>
    <name evidence="3" type="ORF">LPB301_03425</name>
</gene>
<dbReference type="KEGG" id="prn:BW723_16830"/>
<reference evidence="4" key="1">
    <citation type="submission" date="2016-02" db="EMBL/GenBank/DDBJ databases">
        <title>Paenibacillus sp. LPB0068, isolated from Crassostrea gigas.</title>
        <authorList>
            <person name="Shin S.-K."/>
            <person name="Yi H."/>
        </authorList>
    </citation>
    <scope>NUCLEOTIDE SEQUENCE [LARGE SCALE GENOMIC DNA]</scope>
    <source>
        <strain evidence="4">KCTC 23969</strain>
    </source>
</reference>
<accession>A0A1B8U5R3</accession>
<feature type="domain" description="DUF5777" evidence="2">
    <location>
        <begin position="45"/>
        <end position="295"/>
    </location>
</feature>
<protein>
    <recommendedName>
        <fullName evidence="2">DUF5777 domain-containing protein</fullName>
    </recommendedName>
</protein>
<dbReference type="AlphaFoldDB" id="A0A1B8U5R3"/>
<feature type="signal peptide" evidence="1">
    <location>
        <begin position="1"/>
        <end position="23"/>
    </location>
</feature>
<dbReference type="STRING" id="996801.BW723_16830"/>
<dbReference type="EMBL" id="LSFL01000006">
    <property type="protein sequence ID" value="OBY67197.1"/>
    <property type="molecule type" value="Genomic_DNA"/>
</dbReference>
<proteinExistence type="predicted"/>
<evidence type="ECO:0000313" key="3">
    <source>
        <dbReference type="EMBL" id="OBY67197.1"/>
    </source>
</evidence>